<reference evidence="2" key="1">
    <citation type="submission" date="2017-12" db="EMBL/GenBank/DDBJ databases">
        <authorList>
            <consortium name="DOE Joint Genome Institute"/>
            <person name="Mondo S.J."/>
            <person name="Kjaerbolling I."/>
            <person name="Vesth T.C."/>
            <person name="Frisvad J.C."/>
            <person name="Nybo J.L."/>
            <person name="Theobald S."/>
            <person name="Kuo A."/>
            <person name="Bowyer P."/>
            <person name="Matsuda Y."/>
            <person name="Lyhne E.K."/>
            <person name="Kogle M.E."/>
            <person name="Clum A."/>
            <person name="Lipzen A."/>
            <person name="Salamov A."/>
            <person name="Ngan C.Y."/>
            <person name="Daum C."/>
            <person name="Chiniquy J."/>
            <person name="Barry K."/>
            <person name="LaButti K."/>
            <person name="Haridas S."/>
            <person name="Simmons B.A."/>
            <person name="Magnuson J.K."/>
            <person name="Mortensen U.H."/>
            <person name="Larsen T.O."/>
            <person name="Grigoriev I.V."/>
            <person name="Baker S.E."/>
            <person name="Andersen M.R."/>
            <person name="Nordberg H.P."/>
            <person name="Cantor M.N."/>
            <person name="Hua S.X."/>
        </authorList>
    </citation>
    <scope>NUCLEOTIDE SEQUENCE [LARGE SCALE GENOMIC DNA]</scope>
    <source>
        <strain evidence="2">IBT 19404</strain>
    </source>
</reference>
<proteinExistence type="predicted"/>
<keyword evidence="2" id="KW-1185">Reference proteome</keyword>
<dbReference type="Proteomes" id="UP000235023">
    <property type="component" value="Unassembled WGS sequence"/>
</dbReference>
<name>A0A2J5HLU5_9EURO</name>
<dbReference type="OrthoDB" id="10629808at2759"/>
<protein>
    <submittedName>
        <fullName evidence="1">Uncharacterized protein</fullName>
    </submittedName>
</protein>
<sequence length="164" mass="19382">MKRRWIRSRFGTIVHRLPGGSLDETCLQSSWNSDHCLIWLASGKRRGRKKGKIPTVVVMSRCGWLQSTTVWLEAIELCYHTRIWGVMHHDRPVHLSFRAWHHVMILRSFFESILHPLYYIIIKSLVHRSIRHARIQSHRIHQLYPLVPTADPRSKRDDRPALSP</sequence>
<dbReference type="EMBL" id="KZ559582">
    <property type="protein sequence ID" value="PLN78132.1"/>
    <property type="molecule type" value="Genomic_DNA"/>
</dbReference>
<evidence type="ECO:0000313" key="1">
    <source>
        <dbReference type="EMBL" id="PLN78132.1"/>
    </source>
</evidence>
<organism evidence="1 2">
    <name type="scientific">Aspergillus taichungensis</name>
    <dbReference type="NCBI Taxonomy" id="482145"/>
    <lineage>
        <taxon>Eukaryota</taxon>
        <taxon>Fungi</taxon>
        <taxon>Dikarya</taxon>
        <taxon>Ascomycota</taxon>
        <taxon>Pezizomycotina</taxon>
        <taxon>Eurotiomycetes</taxon>
        <taxon>Eurotiomycetidae</taxon>
        <taxon>Eurotiales</taxon>
        <taxon>Aspergillaceae</taxon>
        <taxon>Aspergillus</taxon>
        <taxon>Aspergillus subgen. Circumdati</taxon>
    </lineage>
</organism>
<dbReference type="AlphaFoldDB" id="A0A2J5HLU5"/>
<evidence type="ECO:0000313" key="2">
    <source>
        <dbReference type="Proteomes" id="UP000235023"/>
    </source>
</evidence>
<gene>
    <name evidence="1" type="ORF">BDW42DRAFT_175469</name>
</gene>
<accession>A0A2J5HLU5</accession>